<proteinExistence type="predicted"/>
<gene>
    <name evidence="2" type="ORF">ABID21_001234</name>
</gene>
<dbReference type="GO" id="GO:0016787">
    <property type="term" value="F:hydrolase activity"/>
    <property type="evidence" value="ECO:0007669"/>
    <property type="project" value="UniProtKB-KW"/>
</dbReference>
<dbReference type="PANTHER" id="PTHR11614">
    <property type="entry name" value="PHOSPHOLIPASE-RELATED"/>
    <property type="match status" value="1"/>
</dbReference>
<protein>
    <submittedName>
        <fullName evidence="2">Alpha-beta hydrolase superfamily lysophospholipase</fullName>
    </submittedName>
</protein>
<accession>A0ABV2H3L5</accession>
<organism evidence="2 3">
    <name type="scientific">Pseudorhizobium tarimense</name>
    <dbReference type="NCBI Taxonomy" id="1079109"/>
    <lineage>
        <taxon>Bacteria</taxon>
        <taxon>Pseudomonadati</taxon>
        <taxon>Pseudomonadota</taxon>
        <taxon>Alphaproteobacteria</taxon>
        <taxon>Hyphomicrobiales</taxon>
        <taxon>Rhizobiaceae</taxon>
        <taxon>Rhizobium/Agrobacterium group</taxon>
        <taxon>Pseudorhizobium</taxon>
    </lineage>
</organism>
<dbReference type="InterPro" id="IPR022742">
    <property type="entry name" value="Hydrolase_4"/>
</dbReference>
<dbReference type="EMBL" id="JBEPLJ010000004">
    <property type="protein sequence ID" value="MET3585132.1"/>
    <property type="molecule type" value="Genomic_DNA"/>
</dbReference>
<dbReference type="Gene3D" id="3.40.50.1820">
    <property type="entry name" value="alpha/beta hydrolase"/>
    <property type="match status" value="1"/>
</dbReference>
<dbReference type="Proteomes" id="UP001549031">
    <property type="component" value="Unassembled WGS sequence"/>
</dbReference>
<reference evidence="2 3" key="1">
    <citation type="submission" date="2024-06" db="EMBL/GenBank/DDBJ databases">
        <title>Genomic Encyclopedia of Type Strains, Phase IV (KMG-IV): sequencing the most valuable type-strain genomes for metagenomic binning, comparative biology and taxonomic classification.</title>
        <authorList>
            <person name="Goeker M."/>
        </authorList>
    </citation>
    <scope>NUCLEOTIDE SEQUENCE [LARGE SCALE GENOMIC DNA]</scope>
    <source>
        <strain evidence="2 3">DSM 105042</strain>
    </source>
</reference>
<evidence type="ECO:0000313" key="3">
    <source>
        <dbReference type="Proteomes" id="UP001549031"/>
    </source>
</evidence>
<dbReference type="InterPro" id="IPR029058">
    <property type="entry name" value="AB_hydrolase_fold"/>
</dbReference>
<name>A0ABV2H3L5_9HYPH</name>
<feature type="domain" description="Serine aminopeptidase S33" evidence="1">
    <location>
        <begin position="26"/>
        <end position="288"/>
    </location>
</feature>
<comment type="caution">
    <text evidence="2">The sequence shown here is derived from an EMBL/GenBank/DDBJ whole genome shotgun (WGS) entry which is preliminary data.</text>
</comment>
<keyword evidence="2" id="KW-0378">Hydrolase</keyword>
<dbReference type="RefSeq" id="WP_247243169.1">
    <property type="nucleotide sequence ID" value="NZ_JALJRA010000004.1"/>
</dbReference>
<evidence type="ECO:0000313" key="2">
    <source>
        <dbReference type="EMBL" id="MET3585132.1"/>
    </source>
</evidence>
<sequence>MFEGINRQESSTGASLAYRHQAAVGAARGILLICHGLAEHSGRYGEFARFMSGRGFHVYAHDHRGHGHTSAPDATVGRFARRHGVGKVLEDVQAIRDLAARAHPGLPVILFGHSMGGLAALNAAVDNPGAFEGLSIWNSNFHPGPAGRFAQGVLLTEKALKGADVPSTILPIATFRAWGRSMPEKRTEADWLSSQPEEVDAYNADPLCGFDASVSLWLDVFALTFRGPRLIDRLPKDMPVYLVGGDTDPATNGGREITWLAHQLRSKGLTRLTSRIWPDTRHETLKDKVRHKAMEEFASWASGALSPAE</sequence>
<dbReference type="Pfam" id="PF12146">
    <property type="entry name" value="Hydrolase_4"/>
    <property type="match status" value="1"/>
</dbReference>
<evidence type="ECO:0000259" key="1">
    <source>
        <dbReference type="Pfam" id="PF12146"/>
    </source>
</evidence>
<dbReference type="SUPFAM" id="SSF53474">
    <property type="entry name" value="alpha/beta-Hydrolases"/>
    <property type="match status" value="1"/>
</dbReference>
<keyword evidence="3" id="KW-1185">Reference proteome</keyword>
<dbReference type="InterPro" id="IPR051044">
    <property type="entry name" value="MAG_DAG_Lipase"/>
</dbReference>